<accession>A0A397URN4</accession>
<proteinExistence type="predicted"/>
<dbReference type="SMART" id="SM00671">
    <property type="entry name" value="SEL1"/>
    <property type="match status" value="3"/>
</dbReference>
<dbReference type="Gene3D" id="1.25.40.10">
    <property type="entry name" value="Tetratricopeptide repeat domain"/>
    <property type="match status" value="1"/>
</dbReference>
<organism evidence="1 2">
    <name type="scientific">Gigaspora rosea</name>
    <dbReference type="NCBI Taxonomy" id="44941"/>
    <lineage>
        <taxon>Eukaryota</taxon>
        <taxon>Fungi</taxon>
        <taxon>Fungi incertae sedis</taxon>
        <taxon>Mucoromycota</taxon>
        <taxon>Glomeromycotina</taxon>
        <taxon>Glomeromycetes</taxon>
        <taxon>Diversisporales</taxon>
        <taxon>Gigasporaceae</taxon>
        <taxon>Gigaspora</taxon>
    </lineage>
</organism>
<reference evidence="1 2" key="1">
    <citation type="submission" date="2018-06" db="EMBL/GenBank/DDBJ databases">
        <title>Comparative genomics reveals the genomic features of Rhizophagus irregularis, R. cerebriforme, R. diaphanum and Gigaspora rosea, and their symbiotic lifestyle signature.</title>
        <authorList>
            <person name="Morin E."/>
            <person name="San Clemente H."/>
            <person name="Chen E.C.H."/>
            <person name="De La Providencia I."/>
            <person name="Hainaut M."/>
            <person name="Kuo A."/>
            <person name="Kohler A."/>
            <person name="Murat C."/>
            <person name="Tang N."/>
            <person name="Roy S."/>
            <person name="Loubradou J."/>
            <person name="Henrissat B."/>
            <person name="Grigoriev I.V."/>
            <person name="Corradi N."/>
            <person name="Roux C."/>
            <person name="Martin F.M."/>
        </authorList>
    </citation>
    <scope>NUCLEOTIDE SEQUENCE [LARGE SCALE GENOMIC DNA]</scope>
    <source>
        <strain evidence="1 2">DAOM 194757</strain>
    </source>
</reference>
<evidence type="ECO:0000313" key="1">
    <source>
        <dbReference type="EMBL" id="RIB12261.1"/>
    </source>
</evidence>
<protein>
    <recommendedName>
        <fullName evidence="3">HCP-like protein</fullName>
    </recommendedName>
</protein>
<dbReference type="InterPro" id="IPR011990">
    <property type="entry name" value="TPR-like_helical_dom_sf"/>
</dbReference>
<name>A0A397URN4_9GLOM</name>
<dbReference type="STRING" id="44941.A0A397URN4"/>
<dbReference type="SUPFAM" id="SSF81901">
    <property type="entry name" value="HCP-like"/>
    <property type="match status" value="1"/>
</dbReference>
<dbReference type="InterPro" id="IPR052748">
    <property type="entry name" value="ISR_Activator"/>
</dbReference>
<dbReference type="EMBL" id="QKWP01001040">
    <property type="protein sequence ID" value="RIB12261.1"/>
    <property type="molecule type" value="Genomic_DNA"/>
</dbReference>
<evidence type="ECO:0008006" key="3">
    <source>
        <dbReference type="Google" id="ProtNLM"/>
    </source>
</evidence>
<dbReference type="InterPro" id="IPR006597">
    <property type="entry name" value="Sel1-like"/>
</dbReference>
<keyword evidence="2" id="KW-1185">Reference proteome</keyword>
<evidence type="ECO:0000313" key="2">
    <source>
        <dbReference type="Proteomes" id="UP000266673"/>
    </source>
</evidence>
<sequence>MSSIDNQNHINTNNRNEANVNIDVTSTEAFSACLDQIFSISQDPMVDIVNNLYGEIYDLYNKGIESIPEIISNFLATNFKSQNEVFKWLLFYHKDKSEYSCLLGIFYHWNIGTDGTKGNEFKFFQDAVASADSDGNHFAEYFVGKCYEEGWNIAFFMINFFLLFIQIIKSNSSLGWNTKKKKTKAIEYYTKASKGCIAAEYSLGAYYYKKQKFYLAVTWLQKAAKKDNVKAIHLLGMCCQKGKGVNINALKAFELFTEAAEKDLSEAQYELGQCYEFGIGTAKDLAKASELYKKASSKGINCYRDLDRVRAKILRKI</sequence>
<gene>
    <name evidence="1" type="ORF">C2G38_38648</name>
</gene>
<dbReference type="AlphaFoldDB" id="A0A397URN4"/>
<dbReference type="PANTHER" id="PTHR45011">
    <property type="entry name" value="DAP3-BINDING CELL DEATH ENHANCER 1"/>
    <property type="match status" value="1"/>
</dbReference>
<dbReference type="PANTHER" id="PTHR45011:SF1">
    <property type="entry name" value="DAP3-BINDING CELL DEATH ENHANCER 1"/>
    <property type="match status" value="1"/>
</dbReference>
<comment type="caution">
    <text evidence="1">The sequence shown here is derived from an EMBL/GenBank/DDBJ whole genome shotgun (WGS) entry which is preliminary data.</text>
</comment>
<dbReference type="Proteomes" id="UP000266673">
    <property type="component" value="Unassembled WGS sequence"/>
</dbReference>
<dbReference type="OrthoDB" id="2384430at2759"/>
<dbReference type="Pfam" id="PF08238">
    <property type="entry name" value="Sel1"/>
    <property type="match status" value="5"/>
</dbReference>